<evidence type="ECO:0000256" key="4">
    <source>
        <dbReference type="ARBA" id="ARBA00017063"/>
    </source>
</evidence>
<keyword evidence="8" id="KW-1185">Reference proteome</keyword>
<dbReference type="InterPro" id="IPR031818">
    <property type="entry name" value="Hri1"/>
</dbReference>
<dbReference type="CDD" id="cd11692">
    <property type="entry name" value="HRI1_N_like"/>
    <property type="match status" value="1"/>
</dbReference>
<evidence type="ECO:0000313" key="7">
    <source>
        <dbReference type="EMBL" id="KAE8142833.1"/>
    </source>
</evidence>
<dbReference type="Pfam" id="PF16815">
    <property type="entry name" value="HRI1"/>
    <property type="match status" value="1"/>
</dbReference>
<dbReference type="Gene3D" id="2.40.128.320">
    <property type="entry name" value="Protein HRI1, N-terminal domain"/>
    <property type="match status" value="1"/>
</dbReference>
<evidence type="ECO:0000256" key="3">
    <source>
        <dbReference type="ARBA" id="ARBA00005229"/>
    </source>
</evidence>
<dbReference type="InterPro" id="IPR038744">
    <property type="entry name" value="Hri1_N"/>
</dbReference>
<comment type="subcellular location">
    <subcellularLocation>
        <location evidence="2">Cytoplasm</location>
    </subcellularLocation>
    <subcellularLocation>
        <location evidence="1">Nucleus</location>
    </subcellularLocation>
</comment>
<dbReference type="CDD" id="cd11693">
    <property type="entry name" value="HRI1_C_like"/>
    <property type="match status" value="1"/>
</dbReference>
<dbReference type="Proteomes" id="UP000325672">
    <property type="component" value="Unassembled WGS sequence"/>
</dbReference>
<dbReference type="EMBL" id="ML743553">
    <property type="protein sequence ID" value="KAE8142833.1"/>
    <property type="molecule type" value="Genomic_DNA"/>
</dbReference>
<name>A0A5N6T937_ASPPS</name>
<accession>A0A5N6T937</accession>
<protein>
    <recommendedName>
        <fullName evidence="4">Protein HRI1</fullName>
    </recommendedName>
</protein>
<gene>
    <name evidence="7" type="ORF">BDV38DRAFT_93882</name>
</gene>
<comment type="similarity">
    <text evidence="3">Belongs to the HRI1 family.</text>
</comment>
<dbReference type="OrthoDB" id="4045395at2759"/>
<evidence type="ECO:0000256" key="6">
    <source>
        <dbReference type="ARBA" id="ARBA00023242"/>
    </source>
</evidence>
<sequence length="259" mass="28756">MTSHTANPPTESRLSTRISLRWLPEPASETTDTIVMSVKGWYVDLRVDKKSGDIDWAIAGQRVVDSSDPRRVQFTHEIDSHNAFDDVDCGTFTTLPNGDDLETGSMSRPDLPGAPVTEYEEVWRELSFREGPEGPGKGVSWVLESKHNLDIGEGEEAQVARTFLAKIWGTYLVVRQRQVYVRLIGSMDVVVKTGQGVSARREEWDSSAAGWSAKYVLGLQGDSLPSAQDVEVNERLRTPGGIIEVKGEPYTIRSYEEIA</sequence>
<keyword evidence="6" id="KW-0539">Nucleus</keyword>
<evidence type="ECO:0000256" key="1">
    <source>
        <dbReference type="ARBA" id="ARBA00004123"/>
    </source>
</evidence>
<evidence type="ECO:0000313" key="8">
    <source>
        <dbReference type="Proteomes" id="UP000325672"/>
    </source>
</evidence>
<proteinExistence type="inferred from homology"/>
<dbReference type="GO" id="GO:0005634">
    <property type="term" value="C:nucleus"/>
    <property type="evidence" value="ECO:0007669"/>
    <property type="project" value="UniProtKB-SubCell"/>
</dbReference>
<dbReference type="GeneID" id="43648367"/>
<evidence type="ECO:0000256" key="2">
    <source>
        <dbReference type="ARBA" id="ARBA00004496"/>
    </source>
</evidence>
<dbReference type="AlphaFoldDB" id="A0A5N6T937"/>
<dbReference type="InterPro" id="IPR043047">
    <property type="entry name" value="Hri1_N_sf"/>
</dbReference>
<organism evidence="7 8">
    <name type="scientific">Aspergillus pseudotamarii</name>
    <dbReference type="NCBI Taxonomy" id="132259"/>
    <lineage>
        <taxon>Eukaryota</taxon>
        <taxon>Fungi</taxon>
        <taxon>Dikarya</taxon>
        <taxon>Ascomycota</taxon>
        <taxon>Pezizomycotina</taxon>
        <taxon>Eurotiomycetes</taxon>
        <taxon>Eurotiomycetidae</taxon>
        <taxon>Eurotiales</taxon>
        <taxon>Aspergillaceae</taxon>
        <taxon>Aspergillus</taxon>
        <taxon>Aspergillus subgen. Circumdati</taxon>
    </lineage>
</organism>
<evidence type="ECO:0000256" key="5">
    <source>
        <dbReference type="ARBA" id="ARBA00022490"/>
    </source>
</evidence>
<keyword evidence="5" id="KW-0963">Cytoplasm</keyword>
<reference evidence="7 8" key="1">
    <citation type="submission" date="2019-04" db="EMBL/GenBank/DDBJ databases">
        <title>Friends and foes A comparative genomics study of 23 Aspergillus species from section Flavi.</title>
        <authorList>
            <consortium name="DOE Joint Genome Institute"/>
            <person name="Kjaerbolling I."/>
            <person name="Vesth T."/>
            <person name="Frisvad J.C."/>
            <person name="Nybo J.L."/>
            <person name="Theobald S."/>
            <person name="Kildgaard S."/>
            <person name="Isbrandt T."/>
            <person name="Kuo A."/>
            <person name="Sato A."/>
            <person name="Lyhne E.K."/>
            <person name="Kogle M.E."/>
            <person name="Wiebenga A."/>
            <person name="Kun R.S."/>
            <person name="Lubbers R.J."/>
            <person name="Makela M.R."/>
            <person name="Barry K."/>
            <person name="Chovatia M."/>
            <person name="Clum A."/>
            <person name="Daum C."/>
            <person name="Haridas S."/>
            <person name="He G."/>
            <person name="LaButti K."/>
            <person name="Lipzen A."/>
            <person name="Mondo S."/>
            <person name="Riley R."/>
            <person name="Salamov A."/>
            <person name="Simmons B.A."/>
            <person name="Magnuson J.K."/>
            <person name="Henrissat B."/>
            <person name="Mortensen U.H."/>
            <person name="Larsen T.O."/>
            <person name="Devries R.P."/>
            <person name="Grigoriev I.V."/>
            <person name="Machida M."/>
            <person name="Baker S.E."/>
            <person name="Andersen M.R."/>
        </authorList>
    </citation>
    <scope>NUCLEOTIDE SEQUENCE [LARGE SCALE GENOMIC DNA]</scope>
    <source>
        <strain evidence="7 8">CBS 117625</strain>
    </source>
</reference>
<dbReference type="GO" id="GO:0005737">
    <property type="term" value="C:cytoplasm"/>
    <property type="evidence" value="ECO:0007669"/>
    <property type="project" value="UniProtKB-SubCell"/>
</dbReference>
<dbReference type="RefSeq" id="XP_031918896.1">
    <property type="nucleotide sequence ID" value="XM_032064157.1"/>
</dbReference>